<dbReference type="GO" id="GO:0005886">
    <property type="term" value="C:plasma membrane"/>
    <property type="evidence" value="ECO:0007669"/>
    <property type="project" value="UniProtKB-SubCell"/>
</dbReference>
<name>A0A829R3H5_LISGR</name>
<sequence length="341" mass="39603">MKSKRGKKLIFFSLGPVVGAAVSFITIPITTFFISPAEYGKASMFLLVQTIITTFLYFGLDQAYTREYYEQKDRKNLIQNAMVLPFLSATIASLVLLTEAHQISKWLLHDENEILPVMLLCINTYSLIFERFFLLSIRMEEKALCYSIYTIFIRLAVLIVILVIMLAGVRNYLVIVNGTLIGQILADLFIIIACRQLLSIKNFRLDINLIRKLCAFGLPIFIAFFIETIFNITDRFMLNVFSNYKEIGLYTTALKIASLLKIVQTSFTSFWIPTAYRWHNENRSISQFQLVSDSITFLFCFLFIILLLMKNIFRVFFYKRLSRNNLYFSISLFSTHALYNQ</sequence>
<feature type="transmembrane region" description="Helical" evidence="6">
    <location>
        <begin position="172"/>
        <end position="192"/>
    </location>
</feature>
<dbReference type="RefSeq" id="WP_149023469.1">
    <property type="nucleotide sequence ID" value="NZ_AODG01000016.1"/>
</dbReference>
<evidence type="ECO:0000256" key="1">
    <source>
        <dbReference type="ARBA" id="ARBA00004651"/>
    </source>
</evidence>
<evidence type="ECO:0000313" key="7">
    <source>
        <dbReference type="EMBL" id="EUJ26544.1"/>
    </source>
</evidence>
<feature type="transmembrane region" description="Helical" evidence="6">
    <location>
        <begin position="295"/>
        <end position="313"/>
    </location>
</feature>
<dbReference type="InterPro" id="IPR050833">
    <property type="entry name" value="Poly_Biosynth_Transport"/>
</dbReference>
<feature type="transmembrane region" description="Helical" evidence="6">
    <location>
        <begin position="213"/>
        <end position="232"/>
    </location>
</feature>
<comment type="subcellular location">
    <subcellularLocation>
        <location evidence="1">Cell membrane</location>
        <topology evidence="1">Multi-pass membrane protein</topology>
    </subcellularLocation>
</comment>
<keyword evidence="2" id="KW-1003">Cell membrane</keyword>
<evidence type="ECO:0000313" key="8">
    <source>
        <dbReference type="Proteomes" id="UP000019251"/>
    </source>
</evidence>
<dbReference type="Pfam" id="PF01943">
    <property type="entry name" value="Polysacc_synt"/>
    <property type="match status" value="1"/>
</dbReference>
<evidence type="ECO:0000256" key="3">
    <source>
        <dbReference type="ARBA" id="ARBA00022692"/>
    </source>
</evidence>
<dbReference type="PANTHER" id="PTHR30250">
    <property type="entry name" value="PST FAMILY PREDICTED COLANIC ACID TRANSPORTER"/>
    <property type="match status" value="1"/>
</dbReference>
<feature type="transmembrane region" description="Helical" evidence="6">
    <location>
        <begin position="146"/>
        <end position="166"/>
    </location>
</feature>
<dbReference type="PANTHER" id="PTHR30250:SF11">
    <property type="entry name" value="O-ANTIGEN TRANSPORTER-RELATED"/>
    <property type="match status" value="1"/>
</dbReference>
<feature type="transmembrane region" description="Helical" evidence="6">
    <location>
        <begin position="81"/>
        <end position="102"/>
    </location>
</feature>
<feature type="transmembrane region" description="Helical" evidence="6">
    <location>
        <begin position="9"/>
        <end position="34"/>
    </location>
</feature>
<accession>A0A829R3H5</accession>
<organism evidence="7 8">
    <name type="scientific">Listeria grayi FSL F6-1183</name>
    <dbReference type="NCBI Taxonomy" id="1265827"/>
    <lineage>
        <taxon>Bacteria</taxon>
        <taxon>Bacillati</taxon>
        <taxon>Bacillota</taxon>
        <taxon>Bacilli</taxon>
        <taxon>Bacillales</taxon>
        <taxon>Listeriaceae</taxon>
        <taxon>Listeria</taxon>
    </lineage>
</organism>
<keyword evidence="5 6" id="KW-0472">Membrane</keyword>
<dbReference type="InterPro" id="IPR002797">
    <property type="entry name" value="Polysacc_synth"/>
</dbReference>
<dbReference type="AlphaFoldDB" id="A0A829R3H5"/>
<reference evidence="7 8" key="1">
    <citation type="submission" date="2012-12" db="EMBL/GenBank/DDBJ databases">
        <title>Novel taxa of Listeriaceae from agricultural environments in the United States.</title>
        <authorList>
            <person name="den Bakker H.C."/>
            <person name="Allred A."/>
            <person name="Warchocki S."/>
            <person name="Wright E.M."/>
            <person name="Burrell A."/>
            <person name="Nightingale K.K."/>
            <person name="Kephart D."/>
            <person name="Wiedmann M."/>
        </authorList>
    </citation>
    <scope>NUCLEOTIDE SEQUENCE [LARGE SCALE GENOMIC DNA]</scope>
    <source>
        <strain evidence="7 8">FSL F6-1183</strain>
    </source>
</reference>
<evidence type="ECO:0000256" key="2">
    <source>
        <dbReference type="ARBA" id="ARBA00022475"/>
    </source>
</evidence>
<evidence type="ECO:0000256" key="4">
    <source>
        <dbReference type="ARBA" id="ARBA00022989"/>
    </source>
</evidence>
<keyword evidence="4 6" id="KW-1133">Transmembrane helix</keyword>
<keyword evidence="3 6" id="KW-0812">Transmembrane</keyword>
<gene>
    <name evidence="7" type="ORF">LMUR_12904</name>
</gene>
<dbReference type="EMBL" id="AODG01000016">
    <property type="protein sequence ID" value="EUJ26544.1"/>
    <property type="molecule type" value="Genomic_DNA"/>
</dbReference>
<feature type="transmembrane region" description="Helical" evidence="6">
    <location>
        <begin position="40"/>
        <end position="60"/>
    </location>
</feature>
<dbReference type="Proteomes" id="UP000019251">
    <property type="component" value="Unassembled WGS sequence"/>
</dbReference>
<evidence type="ECO:0000256" key="5">
    <source>
        <dbReference type="ARBA" id="ARBA00023136"/>
    </source>
</evidence>
<evidence type="ECO:0000256" key="6">
    <source>
        <dbReference type="SAM" id="Phobius"/>
    </source>
</evidence>
<feature type="transmembrane region" description="Helical" evidence="6">
    <location>
        <begin position="114"/>
        <end position="134"/>
    </location>
</feature>
<protein>
    <submittedName>
        <fullName evidence="7">Polysaccharide biosynthesis protein</fullName>
    </submittedName>
</protein>
<proteinExistence type="predicted"/>
<comment type="caution">
    <text evidence="7">The sequence shown here is derived from an EMBL/GenBank/DDBJ whole genome shotgun (WGS) entry which is preliminary data.</text>
</comment>